<dbReference type="GO" id="GO:0009691">
    <property type="term" value="P:cytokinin biosynthetic process"/>
    <property type="evidence" value="ECO:0007669"/>
    <property type="project" value="UniProtKB-KW"/>
</dbReference>
<name>A0A6P3Z591_ZIZJJ</name>
<dbReference type="KEGG" id="zju:107406678"/>
<proteinExistence type="inferred from homology"/>
<evidence type="ECO:0000313" key="9">
    <source>
        <dbReference type="RefSeq" id="XP_015869335.2"/>
    </source>
</evidence>
<feature type="region of interest" description="Disordered" evidence="7">
    <location>
        <begin position="1"/>
        <end position="115"/>
    </location>
</feature>
<dbReference type="PANTHER" id="PTHR33347">
    <property type="entry name" value="OSJNBA0091C07.3 PROTEIN"/>
    <property type="match status" value="1"/>
</dbReference>
<dbReference type="InParanoid" id="A0A6P3Z591"/>
<evidence type="ECO:0000256" key="3">
    <source>
        <dbReference type="ARBA" id="ARBA00022712"/>
    </source>
</evidence>
<dbReference type="GeneID" id="107406678"/>
<dbReference type="Proteomes" id="UP001652623">
    <property type="component" value="Chromosome 4"/>
</dbReference>
<dbReference type="InterPro" id="IPR044670">
    <property type="entry name" value="SOFL"/>
</dbReference>
<keyword evidence="8" id="KW-1185">Reference proteome</keyword>
<keyword evidence="4" id="KW-0932">Cytokinin signaling pathway</keyword>
<evidence type="ECO:0000256" key="2">
    <source>
        <dbReference type="ARBA" id="ARBA00022490"/>
    </source>
</evidence>
<accession>A0A6P3Z591</accession>
<gene>
    <name evidence="9" type="primary">LOC107406678</name>
</gene>
<keyword evidence="3" id="KW-0203">Cytokinin biosynthesis</keyword>
<evidence type="ECO:0000256" key="6">
    <source>
        <dbReference type="ARBA" id="ARBA00024199"/>
    </source>
</evidence>
<dbReference type="PANTHER" id="PTHR33347:SF27">
    <property type="entry name" value="PROTEIN SOB FIVE-LIKE 3-RELATED"/>
    <property type="match status" value="1"/>
</dbReference>
<dbReference type="RefSeq" id="XP_015869335.2">
    <property type="nucleotide sequence ID" value="XM_016013849.4"/>
</dbReference>
<evidence type="ECO:0000256" key="4">
    <source>
        <dbReference type="ARBA" id="ARBA00022864"/>
    </source>
</evidence>
<reference evidence="9" key="1">
    <citation type="submission" date="2025-08" db="UniProtKB">
        <authorList>
            <consortium name="RefSeq"/>
        </authorList>
    </citation>
    <scope>IDENTIFICATION</scope>
    <source>
        <tissue evidence="9">Seedling</tissue>
    </source>
</reference>
<feature type="compositionally biased region" description="Polar residues" evidence="7">
    <location>
        <begin position="1"/>
        <end position="12"/>
    </location>
</feature>
<sequence length="115" mass="12832">MGTEECSSSESGWTMYIASPVEEDDAECSSYGDDNDAKSKKRVTYQTYAANEEDFGSDDSMASDASSGPSYQQYYHGRSHCKESHGKKDKKQSTNKNNTNKKEKKSSGEKNTKRK</sequence>
<keyword evidence="2" id="KW-0963">Cytoplasm</keyword>
<keyword evidence="5" id="KW-0539">Nucleus</keyword>
<evidence type="ECO:0000256" key="5">
    <source>
        <dbReference type="ARBA" id="ARBA00023242"/>
    </source>
</evidence>
<organism evidence="8 9">
    <name type="scientific">Ziziphus jujuba</name>
    <name type="common">Chinese jujube</name>
    <name type="synonym">Ziziphus sativa</name>
    <dbReference type="NCBI Taxonomy" id="326968"/>
    <lineage>
        <taxon>Eukaryota</taxon>
        <taxon>Viridiplantae</taxon>
        <taxon>Streptophyta</taxon>
        <taxon>Embryophyta</taxon>
        <taxon>Tracheophyta</taxon>
        <taxon>Spermatophyta</taxon>
        <taxon>Magnoliopsida</taxon>
        <taxon>eudicotyledons</taxon>
        <taxon>Gunneridae</taxon>
        <taxon>Pentapetalae</taxon>
        <taxon>rosids</taxon>
        <taxon>fabids</taxon>
        <taxon>Rosales</taxon>
        <taxon>Rhamnaceae</taxon>
        <taxon>Paliureae</taxon>
        <taxon>Ziziphus</taxon>
    </lineage>
</organism>
<evidence type="ECO:0000313" key="8">
    <source>
        <dbReference type="Proteomes" id="UP001652623"/>
    </source>
</evidence>
<comment type="similarity">
    <text evidence="6">Belongs to the SOFL plant protein family.</text>
</comment>
<evidence type="ECO:0000256" key="1">
    <source>
        <dbReference type="ARBA" id="ARBA00004496"/>
    </source>
</evidence>
<feature type="compositionally biased region" description="Basic and acidic residues" evidence="7">
    <location>
        <begin position="105"/>
        <end position="115"/>
    </location>
</feature>
<comment type="subcellular location">
    <subcellularLocation>
        <location evidence="1">Cytoplasm</location>
    </subcellularLocation>
</comment>
<protein>
    <submittedName>
        <fullName evidence="9">Protein SOB FIVE-LIKE 4</fullName>
    </submittedName>
</protein>
<evidence type="ECO:0000256" key="7">
    <source>
        <dbReference type="SAM" id="MobiDB-lite"/>
    </source>
</evidence>
<dbReference type="AlphaFoldDB" id="A0A6P3Z591"/>
<feature type="compositionally biased region" description="Low complexity" evidence="7">
    <location>
        <begin position="58"/>
        <end position="70"/>
    </location>
</feature>
<dbReference type="GO" id="GO:0009736">
    <property type="term" value="P:cytokinin-activated signaling pathway"/>
    <property type="evidence" value="ECO:0007669"/>
    <property type="project" value="UniProtKB-KW"/>
</dbReference>
<dbReference type="GO" id="GO:0005737">
    <property type="term" value="C:cytoplasm"/>
    <property type="evidence" value="ECO:0007669"/>
    <property type="project" value="UniProtKB-SubCell"/>
</dbReference>